<protein>
    <submittedName>
        <fullName evidence="5">Menaquinone biosynthesis decarboxylase</fullName>
    </submittedName>
</protein>
<sequence>MRTFLAQLESLGELQTLDTPLDIYLEIPHLAYLEAKKPKGGKALLCTKPMDGKRHQSFNMPVLINLFGSSRRMELILGKPIEACSAQLEALLRVQKPKSLKEIWHAFKMLKTLSHLVPKISHKPTDHIEHTGDQVNLYDLPILTTWERDAAPFITMGQVYTQSLDGAHKNLGLYRLQVYDKNHLGLHWQIHKDGNHFFHAYKQAGRKMPVSVVIGGDPLYTWCGQAPMPHGMFELWLYGLLRGKRPVLTRSRTNPICVPRDGDIILEGWVDPEHMRLEGPFGDHTGFYTPQEPYPLLEVGALRIRPNPIYLACVVGKPPLEDKYMGYLTERLFLPLIQKSAYGLLDYHMPENGVFHNLILAQIAPSYPAHASQIMHHFWGTGQMSFVKHAIFVGPDAPSLQDYPAIFTHILNHFDPHKLLLSEGVCDALDHASPSFAFGGKLGIDATTPSSKTPCVLEDALLLARIQEVLPEALILKQYGTHTANPLCVVGVQKALRPLLGALDGLEDLQSALSIVIFVDASKNDLNNAYMLLWRIANNLDAKRDLKVENGLVFLDATDKGALEGHTREWPLETDCNLEVLQKLSTLGLIPPLDDPLYKRYHIHNSPST</sequence>
<evidence type="ECO:0000313" key="6">
    <source>
        <dbReference type="Proteomes" id="UP001595783"/>
    </source>
</evidence>
<evidence type="ECO:0000256" key="1">
    <source>
        <dbReference type="ARBA" id="ARBA00010021"/>
    </source>
</evidence>
<dbReference type="PANTHER" id="PTHR30108">
    <property type="entry name" value="3-OCTAPRENYL-4-HYDROXYBENZOATE CARBOXY-LYASE-RELATED"/>
    <property type="match status" value="1"/>
</dbReference>
<comment type="caution">
    <text evidence="5">The sequence shown here is derived from an EMBL/GenBank/DDBJ whole genome shotgun (WGS) entry which is preliminary data.</text>
</comment>
<name>A0ABV7ZG11_9HELI</name>
<dbReference type="InterPro" id="IPR048304">
    <property type="entry name" value="UbiD_Rift_dom"/>
</dbReference>
<dbReference type="PANTHER" id="PTHR30108:SF17">
    <property type="entry name" value="FERULIC ACID DECARBOXYLASE 1"/>
    <property type="match status" value="1"/>
</dbReference>
<organism evidence="5 6">
    <name type="scientific">Helicobacter baculiformis</name>
    <dbReference type="NCBI Taxonomy" id="427351"/>
    <lineage>
        <taxon>Bacteria</taxon>
        <taxon>Pseudomonadati</taxon>
        <taxon>Campylobacterota</taxon>
        <taxon>Epsilonproteobacteria</taxon>
        <taxon>Campylobacterales</taxon>
        <taxon>Helicobacteraceae</taxon>
        <taxon>Helicobacter</taxon>
    </lineage>
</organism>
<dbReference type="NCBIfam" id="TIGR03701">
    <property type="entry name" value="mena_SCO4490"/>
    <property type="match status" value="1"/>
</dbReference>
<dbReference type="InterPro" id="IPR002830">
    <property type="entry name" value="UbiD"/>
</dbReference>
<feature type="domain" description="3-octaprenyl-4-hydroxybenzoate carboxy-lyase-like C-terminal" evidence="4">
    <location>
        <begin position="323"/>
        <end position="446"/>
    </location>
</feature>
<accession>A0ABV7ZG11</accession>
<dbReference type="Pfam" id="PF20695">
    <property type="entry name" value="UbiD_N"/>
    <property type="match status" value="1"/>
</dbReference>
<dbReference type="RefSeq" id="WP_104752128.1">
    <property type="nucleotide sequence ID" value="NZ_FZMF01000014.1"/>
</dbReference>
<evidence type="ECO:0000259" key="3">
    <source>
        <dbReference type="Pfam" id="PF20695"/>
    </source>
</evidence>
<gene>
    <name evidence="5" type="ORF">ACFOPX_02910</name>
</gene>
<reference evidence="6" key="1">
    <citation type="journal article" date="2019" name="Int. J. Syst. Evol. Microbiol.">
        <title>The Global Catalogue of Microorganisms (GCM) 10K type strain sequencing project: providing services to taxonomists for standard genome sequencing and annotation.</title>
        <authorList>
            <consortium name="The Broad Institute Genomics Platform"/>
            <consortium name="The Broad Institute Genome Sequencing Center for Infectious Disease"/>
            <person name="Wu L."/>
            <person name="Ma J."/>
        </authorList>
    </citation>
    <scope>NUCLEOTIDE SEQUENCE [LARGE SCALE GENOMIC DNA]</scope>
    <source>
        <strain evidence="6">CCUG 53816</strain>
    </source>
</reference>
<dbReference type="InterPro" id="IPR049381">
    <property type="entry name" value="UbiD-like_C"/>
</dbReference>
<feature type="domain" description="3-octaprenyl-4-hydroxybenzoate carboxy-lyase-like Rift-related" evidence="2">
    <location>
        <begin position="126"/>
        <end position="318"/>
    </location>
</feature>
<dbReference type="SUPFAM" id="SSF50475">
    <property type="entry name" value="FMN-binding split barrel"/>
    <property type="match status" value="1"/>
</dbReference>
<evidence type="ECO:0000313" key="5">
    <source>
        <dbReference type="EMBL" id="MFC3847488.1"/>
    </source>
</evidence>
<keyword evidence="6" id="KW-1185">Reference proteome</keyword>
<dbReference type="Pfam" id="PF01977">
    <property type="entry name" value="UbiD"/>
    <property type="match status" value="1"/>
</dbReference>
<comment type="similarity">
    <text evidence="1">Belongs to the UbiD family.</text>
</comment>
<dbReference type="Proteomes" id="UP001595783">
    <property type="component" value="Unassembled WGS sequence"/>
</dbReference>
<dbReference type="Gene3D" id="3.40.1670.10">
    <property type="entry name" value="UbiD C-terminal domain-like"/>
    <property type="match status" value="1"/>
</dbReference>
<dbReference type="EMBL" id="JBHRZO010000011">
    <property type="protein sequence ID" value="MFC3847488.1"/>
    <property type="molecule type" value="Genomic_DNA"/>
</dbReference>
<dbReference type="SUPFAM" id="SSF143968">
    <property type="entry name" value="UbiD C-terminal domain-like"/>
    <property type="match status" value="2"/>
</dbReference>
<proteinExistence type="inferred from homology"/>
<evidence type="ECO:0000259" key="4">
    <source>
        <dbReference type="Pfam" id="PF20696"/>
    </source>
</evidence>
<dbReference type="InterPro" id="IPR049383">
    <property type="entry name" value="UbiD-like_N"/>
</dbReference>
<feature type="domain" description="3-octaprenyl-4-hydroxybenzoate carboxy-lyase-like N-terminal" evidence="3">
    <location>
        <begin position="5"/>
        <end position="81"/>
    </location>
</feature>
<dbReference type="InterPro" id="IPR022390">
    <property type="entry name" value="HBDC"/>
</dbReference>
<dbReference type="Pfam" id="PF20696">
    <property type="entry name" value="UbiD_C"/>
    <property type="match status" value="1"/>
</dbReference>
<evidence type="ECO:0000259" key="2">
    <source>
        <dbReference type="Pfam" id="PF01977"/>
    </source>
</evidence>
<dbReference type="NCBIfam" id="TIGR00148">
    <property type="entry name" value="UbiD family decarboxylase"/>
    <property type="match status" value="1"/>
</dbReference>